<proteinExistence type="predicted"/>
<evidence type="ECO:0000313" key="2">
    <source>
        <dbReference type="Proteomes" id="UP001221757"/>
    </source>
</evidence>
<reference evidence="1" key="1">
    <citation type="submission" date="2023-03" db="EMBL/GenBank/DDBJ databases">
        <title>Massive genome expansion in bonnet fungi (Mycena s.s.) driven by repeated elements and novel gene families across ecological guilds.</title>
        <authorList>
            <consortium name="Lawrence Berkeley National Laboratory"/>
            <person name="Harder C.B."/>
            <person name="Miyauchi S."/>
            <person name="Viragh M."/>
            <person name="Kuo A."/>
            <person name="Thoen E."/>
            <person name="Andreopoulos B."/>
            <person name="Lu D."/>
            <person name="Skrede I."/>
            <person name="Drula E."/>
            <person name="Henrissat B."/>
            <person name="Morin E."/>
            <person name="Kohler A."/>
            <person name="Barry K."/>
            <person name="LaButti K."/>
            <person name="Morin E."/>
            <person name="Salamov A."/>
            <person name="Lipzen A."/>
            <person name="Mereny Z."/>
            <person name="Hegedus B."/>
            <person name="Baldrian P."/>
            <person name="Stursova M."/>
            <person name="Weitz H."/>
            <person name="Taylor A."/>
            <person name="Grigoriev I.V."/>
            <person name="Nagy L.G."/>
            <person name="Martin F."/>
            <person name="Kauserud H."/>
        </authorList>
    </citation>
    <scope>NUCLEOTIDE SEQUENCE</scope>
    <source>
        <strain evidence="1">CBHHK067</strain>
    </source>
</reference>
<accession>A0AAD7FVR8</accession>
<protein>
    <submittedName>
        <fullName evidence="1">Uncharacterized protein</fullName>
    </submittedName>
</protein>
<gene>
    <name evidence="1" type="ORF">B0H17DRAFT_1105167</name>
</gene>
<feature type="non-terminal residue" evidence="1">
    <location>
        <position position="58"/>
    </location>
</feature>
<keyword evidence="2" id="KW-1185">Reference proteome</keyword>
<evidence type="ECO:0000313" key="1">
    <source>
        <dbReference type="EMBL" id="KAJ7640937.1"/>
    </source>
</evidence>
<dbReference type="AlphaFoldDB" id="A0AAD7FVR8"/>
<dbReference type="Proteomes" id="UP001221757">
    <property type="component" value="Unassembled WGS sequence"/>
</dbReference>
<organism evidence="1 2">
    <name type="scientific">Mycena rosella</name>
    <name type="common">Pink bonnet</name>
    <name type="synonym">Agaricus rosellus</name>
    <dbReference type="NCBI Taxonomy" id="1033263"/>
    <lineage>
        <taxon>Eukaryota</taxon>
        <taxon>Fungi</taxon>
        <taxon>Dikarya</taxon>
        <taxon>Basidiomycota</taxon>
        <taxon>Agaricomycotina</taxon>
        <taxon>Agaricomycetes</taxon>
        <taxon>Agaricomycetidae</taxon>
        <taxon>Agaricales</taxon>
        <taxon>Marasmiineae</taxon>
        <taxon>Mycenaceae</taxon>
        <taxon>Mycena</taxon>
    </lineage>
</organism>
<sequence>MSEKLHGNDDSWMNFSAVCVFPEPPSPYSRKICCFPKSSSKNWCIFSRMICRHERFSK</sequence>
<name>A0AAD7FVR8_MYCRO</name>
<comment type="caution">
    <text evidence="1">The sequence shown here is derived from an EMBL/GenBank/DDBJ whole genome shotgun (WGS) entry which is preliminary data.</text>
</comment>
<dbReference type="EMBL" id="JARKIE010000420">
    <property type="protein sequence ID" value="KAJ7640937.1"/>
    <property type="molecule type" value="Genomic_DNA"/>
</dbReference>